<sequence>MLRRLVAITIAGCALLPALGGAPAVAAPARSVALPSSGCANDLPQPARPSAPSAPDIRIPIPYLKLQPVPRYGPLQNNKRIPSEQPLKDFCKDPCPDITDPPPPPNAVGTGSGNIPIPKLSFVPRPFLTVPVPVPGGTPPPFQARPPRAAPGSTPGSLTPKLGNPRVGASNYVAQVTGRGSTGRTDKRFQLNGTDLGIMWQSKPGQVAIAFGDSFGKGFRPPGANGGDWRSNVLGFSDDTKLSDGLKIRTMVQDSRCHAAELLASRKINNAEQTVIPTSGFALGNRQYMSYMSINTFTLPGQWITNYGGLAYSDDGGSTWVKDQYARWDNIFGGNANFQVSAMVPQGDWVYLFGTPNGRLGATALARVPKTQILNKTAYQYWVRGNWIPTRNGDQATPIFGGPNGELSVRYDEKSKLWQATYLDVLRSAIVLRQSRSPQGLWSEPSNLVSSIRYPQLYGGFMHPWSTDKDLYITTTTYTSYNVDLMHIRTN</sequence>
<name>A0ABQ1V1W2_9NOCA</name>
<comment type="caution">
    <text evidence="4">The sequence shown here is derived from an EMBL/GenBank/DDBJ whole genome shotgun (WGS) entry which is preliminary data.</text>
</comment>
<organism evidence="4 5">
    <name type="scientific">Williamsia phyllosphaerae</name>
    <dbReference type="NCBI Taxonomy" id="885042"/>
    <lineage>
        <taxon>Bacteria</taxon>
        <taxon>Bacillati</taxon>
        <taxon>Actinomycetota</taxon>
        <taxon>Actinomycetes</taxon>
        <taxon>Mycobacteriales</taxon>
        <taxon>Nocardiaceae</taxon>
        <taxon>Williamsia</taxon>
    </lineage>
</organism>
<evidence type="ECO:0000313" key="4">
    <source>
        <dbReference type="EMBL" id="GGF35084.1"/>
    </source>
</evidence>
<evidence type="ECO:0000256" key="1">
    <source>
        <dbReference type="SAM" id="MobiDB-lite"/>
    </source>
</evidence>
<evidence type="ECO:0000256" key="2">
    <source>
        <dbReference type="SAM" id="SignalP"/>
    </source>
</evidence>
<evidence type="ECO:0000259" key="3">
    <source>
        <dbReference type="Pfam" id="PF13810"/>
    </source>
</evidence>
<dbReference type="Pfam" id="PF13810">
    <property type="entry name" value="DUF4185"/>
    <property type="match status" value="1"/>
</dbReference>
<keyword evidence="5" id="KW-1185">Reference proteome</keyword>
<gene>
    <name evidence="4" type="ORF">GCM10007298_33670</name>
</gene>
<protein>
    <recommendedName>
        <fullName evidence="3">DUF4185 domain-containing protein</fullName>
    </recommendedName>
</protein>
<proteinExistence type="predicted"/>
<feature type="signal peptide" evidence="2">
    <location>
        <begin position="1"/>
        <end position="26"/>
    </location>
</feature>
<keyword evidence="2" id="KW-0732">Signal</keyword>
<reference evidence="5" key="1">
    <citation type="journal article" date="2019" name="Int. J. Syst. Evol. Microbiol.">
        <title>The Global Catalogue of Microorganisms (GCM) 10K type strain sequencing project: providing services to taxonomists for standard genome sequencing and annotation.</title>
        <authorList>
            <consortium name="The Broad Institute Genomics Platform"/>
            <consortium name="The Broad Institute Genome Sequencing Center for Infectious Disease"/>
            <person name="Wu L."/>
            <person name="Ma J."/>
        </authorList>
    </citation>
    <scope>NUCLEOTIDE SEQUENCE [LARGE SCALE GENOMIC DNA]</scope>
    <source>
        <strain evidence="5">CCM 7855</strain>
    </source>
</reference>
<evidence type="ECO:0000313" key="5">
    <source>
        <dbReference type="Proteomes" id="UP000632454"/>
    </source>
</evidence>
<dbReference type="Proteomes" id="UP000632454">
    <property type="component" value="Unassembled WGS sequence"/>
</dbReference>
<feature type="chain" id="PRO_5046579168" description="DUF4185 domain-containing protein" evidence="2">
    <location>
        <begin position="27"/>
        <end position="491"/>
    </location>
</feature>
<accession>A0ABQ1V1W2</accession>
<feature type="compositionally biased region" description="Basic and acidic residues" evidence="1">
    <location>
        <begin position="86"/>
        <end position="95"/>
    </location>
</feature>
<dbReference type="EMBL" id="BMCS01000002">
    <property type="protein sequence ID" value="GGF35084.1"/>
    <property type="molecule type" value="Genomic_DNA"/>
</dbReference>
<feature type="compositionally biased region" description="Pro residues" evidence="1">
    <location>
        <begin position="135"/>
        <end position="144"/>
    </location>
</feature>
<dbReference type="RefSeq" id="WP_188491074.1">
    <property type="nucleotide sequence ID" value="NZ_BMCS01000002.1"/>
</dbReference>
<feature type="region of interest" description="Disordered" evidence="1">
    <location>
        <begin position="135"/>
        <end position="167"/>
    </location>
</feature>
<feature type="domain" description="DUF4185" evidence="3">
    <location>
        <begin position="181"/>
        <end position="487"/>
    </location>
</feature>
<dbReference type="InterPro" id="IPR025442">
    <property type="entry name" value="DUF4185"/>
</dbReference>
<feature type="region of interest" description="Disordered" evidence="1">
    <location>
        <begin position="74"/>
        <end position="113"/>
    </location>
</feature>